<dbReference type="KEGG" id="cqi:110705849"/>
<dbReference type="Proteomes" id="UP000596660">
    <property type="component" value="Unplaced"/>
</dbReference>
<dbReference type="GeneID" id="110705849"/>
<feature type="domain" description="F-box" evidence="1">
    <location>
        <begin position="14"/>
        <end position="54"/>
    </location>
</feature>
<gene>
    <name evidence="2" type="primary">LOC110705849</name>
</gene>
<dbReference type="InterPro" id="IPR036047">
    <property type="entry name" value="F-box-like_dom_sf"/>
</dbReference>
<proteinExistence type="predicted"/>
<accession>A0A803LBN4</accession>
<dbReference type="Gene3D" id="1.20.1280.50">
    <property type="match status" value="1"/>
</dbReference>
<reference evidence="2" key="1">
    <citation type="journal article" date="2017" name="Nature">
        <title>The genome of Chenopodium quinoa.</title>
        <authorList>
            <person name="Jarvis D.E."/>
            <person name="Ho Y.S."/>
            <person name="Lightfoot D.J."/>
            <person name="Schmoeckel S.M."/>
            <person name="Li B."/>
            <person name="Borm T.J.A."/>
            <person name="Ohyanagi H."/>
            <person name="Mineta K."/>
            <person name="Michell C.T."/>
            <person name="Saber N."/>
            <person name="Kharbatia N.M."/>
            <person name="Rupper R.R."/>
            <person name="Sharp A.R."/>
            <person name="Dally N."/>
            <person name="Boughton B.A."/>
            <person name="Woo Y.H."/>
            <person name="Gao G."/>
            <person name="Schijlen E.G.W.M."/>
            <person name="Guo X."/>
            <person name="Momin A.A."/>
            <person name="Negrao S."/>
            <person name="Al-Babili S."/>
            <person name="Gehring C."/>
            <person name="Roessner U."/>
            <person name="Jung C."/>
            <person name="Murphy K."/>
            <person name="Arold S.T."/>
            <person name="Gojobori T."/>
            <person name="van der Linden C.G."/>
            <person name="van Loo E.N."/>
            <person name="Jellen E.N."/>
            <person name="Maughan P.J."/>
            <person name="Tester M."/>
        </authorList>
    </citation>
    <scope>NUCLEOTIDE SEQUENCE [LARGE SCALE GENOMIC DNA]</scope>
    <source>
        <strain evidence="2">cv. PI 614886</strain>
    </source>
</reference>
<dbReference type="NCBIfam" id="TIGR01640">
    <property type="entry name" value="F_box_assoc_1"/>
    <property type="match status" value="1"/>
</dbReference>
<dbReference type="CDD" id="cd22157">
    <property type="entry name" value="F-box_AtFBW1-like"/>
    <property type="match status" value="1"/>
</dbReference>
<dbReference type="InterPro" id="IPR050796">
    <property type="entry name" value="SCF_F-box_component"/>
</dbReference>
<dbReference type="PANTHER" id="PTHR31672">
    <property type="entry name" value="BNACNNG10540D PROTEIN"/>
    <property type="match status" value="1"/>
</dbReference>
<evidence type="ECO:0000313" key="3">
    <source>
        <dbReference type="Proteomes" id="UP000596660"/>
    </source>
</evidence>
<reference evidence="2" key="2">
    <citation type="submission" date="2021-03" db="UniProtKB">
        <authorList>
            <consortium name="EnsemblPlants"/>
        </authorList>
    </citation>
    <scope>IDENTIFICATION</scope>
</reference>
<dbReference type="InterPro" id="IPR017451">
    <property type="entry name" value="F-box-assoc_interact_dom"/>
</dbReference>
<dbReference type="InterPro" id="IPR006527">
    <property type="entry name" value="F-box-assoc_dom_typ1"/>
</dbReference>
<dbReference type="RefSeq" id="XP_021739473.1">
    <property type="nucleotide sequence ID" value="XM_021883781.1"/>
</dbReference>
<name>A0A803LBN4_CHEQI</name>
<dbReference type="EnsemblPlants" id="AUR62009273-RA">
    <property type="protein sequence ID" value="AUR62009273-RA:cds"/>
    <property type="gene ID" value="AUR62009273"/>
</dbReference>
<dbReference type="PANTHER" id="PTHR31672:SF13">
    <property type="entry name" value="F-BOX PROTEIN CPR30-LIKE"/>
    <property type="match status" value="1"/>
</dbReference>
<dbReference type="OMA" id="REWIVIF"/>
<evidence type="ECO:0000259" key="1">
    <source>
        <dbReference type="SMART" id="SM00256"/>
    </source>
</evidence>
<sequence>MSRFKYEDDPFLGLNEELILDILYRLPVKSLGQCKLVCKSWLTLISDPEFARSHLDYSNSINQPLTLIVQKFNTLSTLKFSDPNNITEGVTSDMLNNRFLDSFVSSYYYCFIVGSNDGLICVYMKEMERGRRGQDSLHLWNPCTTKAREISLPVKRGSFFVHIDSSWFGRVPSDDYKIFLVYSEYRPYPYEKGIYLYSLRAGRWRRIHVSDDEDLGLISDAHSVFFKDALHYLVCREWIVIFDLAAETFKKVPFSIKPDQVPKHDKLLLGVIGKYHRLCAMFLNRFEEQMFELWTLEEYDNWDSWKKLYRIDLRK</sequence>
<dbReference type="SMART" id="SM00256">
    <property type="entry name" value="FBOX"/>
    <property type="match status" value="1"/>
</dbReference>
<keyword evidence="3" id="KW-1185">Reference proteome</keyword>
<dbReference type="SUPFAM" id="SSF81383">
    <property type="entry name" value="F-box domain"/>
    <property type="match status" value="1"/>
</dbReference>
<dbReference type="InterPro" id="IPR001810">
    <property type="entry name" value="F-box_dom"/>
</dbReference>
<dbReference type="Pfam" id="PF00646">
    <property type="entry name" value="F-box"/>
    <property type="match status" value="1"/>
</dbReference>
<organism evidence="2 3">
    <name type="scientific">Chenopodium quinoa</name>
    <name type="common">Quinoa</name>
    <dbReference type="NCBI Taxonomy" id="63459"/>
    <lineage>
        <taxon>Eukaryota</taxon>
        <taxon>Viridiplantae</taxon>
        <taxon>Streptophyta</taxon>
        <taxon>Embryophyta</taxon>
        <taxon>Tracheophyta</taxon>
        <taxon>Spermatophyta</taxon>
        <taxon>Magnoliopsida</taxon>
        <taxon>eudicotyledons</taxon>
        <taxon>Gunneridae</taxon>
        <taxon>Pentapetalae</taxon>
        <taxon>Caryophyllales</taxon>
        <taxon>Chenopodiaceae</taxon>
        <taxon>Chenopodioideae</taxon>
        <taxon>Atripliceae</taxon>
        <taxon>Chenopodium</taxon>
    </lineage>
</organism>
<dbReference type="AlphaFoldDB" id="A0A803LBN4"/>
<dbReference type="Gramene" id="AUR62009273-RA">
    <property type="protein sequence ID" value="AUR62009273-RA:cds"/>
    <property type="gene ID" value="AUR62009273"/>
</dbReference>
<dbReference type="Pfam" id="PF07734">
    <property type="entry name" value="FBA_1"/>
    <property type="match status" value="1"/>
</dbReference>
<protein>
    <recommendedName>
        <fullName evidence="1">F-box domain-containing protein</fullName>
    </recommendedName>
</protein>
<dbReference type="OrthoDB" id="591557at2759"/>
<evidence type="ECO:0000313" key="2">
    <source>
        <dbReference type="EnsemblPlants" id="AUR62009273-RA:cds"/>
    </source>
</evidence>